<dbReference type="Proteomes" id="UP001345963">
    <property type="component" value="Unassembled WGS sequence"/>
</dbReference>
<dbReference type="EMBL" id="JAHUTI010080390">
    <property type="protein sequence ID" value="MED6258370.1"/>
    <property type="molecule type" value="Genomic_DNA"/>
</dbReference>
<organism evidence="3 4">
    <name type="scientific">Ataeniobius toweri</name>
    <dbReference type="NCBI Taxonomy" id="208326"/>
    <lineage>
        <taxon>Eukaryota</taxon>
        <taxon>Metazoa</taxon>
        <taxon>Chordata</taxon>
        <taxon>Craniata</taxon>
        <taxon>Vertebrata</taxon>
        <taxon>Euteleostomi</taxon>
        <taxon>Actinopterygii</taxon>
        <taxon>Neopterygii</taxon>
        <taxon>Teleostei</taxon>
        <taxon>Neoteleostei</taxon>
        <taxon>Acanthomorphata</taxon>
        <taxon>Ovalentaria</taxon>
        <taxon>Atherinomorphae</taxon>
        <taxon>Cyprinodontiformes</taxon>
        <taxon>Goodeidae</taxon>
        <taxon>Ataeniobius</taxon>
    </lineage>
</organism>
<dbReference type="InterPro" id="IPR032071">
    <property type="entry name" value="DUF4806"/>
</dbReference>
<accession>A0ABU7C9B8</accession>
<sequence length="224" mass="24872">PNPIYIDSEEEAETSSAKRRFAKPPEINFPGTTTLSQYSRTPNLYTSGISMIDNQACQYTDEDLTYLTELQAPSTSNVGSEAEWQRPAEPKQVVLKDIVGNKVLTQLAQVLIEIKQISKDMQILKTQVAAITTEIGLERDASQKDFPVALPLMNEDQFEELEAALKDTSVRQKMVTRLALVGGTNTDSMIRRMLTATLANSLAFKDTVAGLHVCRPTCFQKTEI</sequence>
<name>A0ABU7C9B8_9TELE</name>
<dbReference type="Pfam" id="PF16064">
    <property type="entry name" value="DUF4806"/>
    <property type="match status" value="1"/>
</dbReference>
<proteinExistence type="predicted"/>
<evidence type="ECO:0000313" key="3">
    <source>
        <dbReference type="EMBL" id="MED6258370.1"/>
    </source>
</evidence>
<evidence type="ECO:0000256" key="1">
    <source>
        <dbReference type="SAM" id="MobiDB-lite"/>
    </source>
</evidence>
<evidence type="ECO:0000313" key="4">
    <source>
        <dbReference type="Proteomes" id="UP001345963"/>
    </source>
</evidence>
<feature type="non-terminal residue" evidence="3">
    <location>
        <position position="1"/>
    </location>
</feature>
<feature type="domain" description="DUF4806" evidence="2">
    <location>
        <begin position="148"/>
        <end position="205"/>
    </location>
</feature>
<feature type="region of interest" description="Disordered" evidence="1">
    <location>
        <begin position="1"/>
        <end position="26"/>
    </location>
</feature>
<protein>
    <recommendedName>
        <fullName evidence="2">DUF4806 domain-containing protein</fullName>
    </recommendedName>
</protein>
<reference evidence="3 4" key="1">
    <citation type="submission" date="2021-07" db="EMBL/GenBank/DDBJ databases">
        <authorList>
            <person name="Palmer J.M."/>
        </authorList>
    </citation>
    <scope>NUCLEOTIDE SEQUENCE [LARGE SCALE GENOMIC DNA]</scope>
    <source>
        <strain evidence="3 4">AT_MEX2019</strain>
        <tissue evidence="3">Muscle</tissue>
    </source>
</reference>
<gene>
    <name evidence="3" type="ORF">ATANTOWER_006344</name>
</gene>
<comment type="caution">
    <text evidence="3">The sequence shown here is derived from an EMBL/GenBank/DDBJ whole genome shotgun (WGS) entry which is preliminary data.</text>
</comment>
<keyword evidence="4" id="KW-1185">Reference proteome</keyword>
<evidence type="ECO:0000259" key="2">
    <source>
        <dbReference type="Pfam" id="PF16064"/>
    </source>
</evidence>